<sequence length="252" mass="29220">MFGLWTMPFLISLSVGFWRMIVVWSFWTLTTAYIIKQARAQPLQPRTPRFVYGWFYRSYQVCSNTAILGYVLLMADWLLIPVDSPTNHFLGQYGLLMAFYGFYFGVLGRDCSEMCADWMASMIGFTGKKDEIPSRHIHPNLCGICGGKLTKQEVLTESEVDEDETKDKTVSLTCEHLFHSWCIRGWTIVGKKDVCPICCEKVNLSSTFVNPWEKQSIWWGNILDVVRYFIVWNPIILYVANLFLRFAHTKET</sequence>
<evidence type="ECO:0000256" key="7">
    <source>
        <dbReference type="ARBA" id="ARBA00023136"/>
    </source>
</evidence>
<feature type="transmembrane region" description="Helical" evidence="9">
    <location>
        <begin position="16"/>
        <end position="35"/>
    </location>
</feature>
<evidence type="ECO:0000313" key="11">
    <source>
        <dbReference type="EMBL" id="NDV34824.1"/>
    </source>
</evidence>
<keyword evidence="2 9" id="KW-0812">Transmembrane</keyword>
<name>A0A6B2LCV8_9EUKA</name>
<dbReference type="Pfam" id="PF00097">
    <property type="entry name" value="zf-C3HC4"/>
    <property type="match status" value="1"/>
</dbReference>
<evidence type="ECO:0000256" key="1">
    <source>
        <dbReference type="ARBA" id="ARBA00004141"/>
    </source>
</evidence>
<dbReference type="GO" id="GO:0005789">
    <property type="term" value="C:endoplasmic reticulum membrane"/>
    <property type="evidence" value="ECO:0007669"/>
    <property type="project" value="TreeGrafter"/>
</dbReference>
<keyword evidence="7 9" id="KW-0472">Membrane</keyword>
<dbReference type="SUPFAM" id="SSF57850">
    <property type="entry name" value="RING/U-box"/>
    <property type="match status" value="1"/>
</dbReference>
<dbReference type="Gene3D" id="3.30.40.10">
    <property type="entry name" value="Zinc/RING finger domain, C3HC4 (zinc finger)"/>
    <property type="match status" value="1"/>
</dbReference>
<feature type="transmembrane region" description="Helical" evidence="9">
    <location>
        <begin position="56"/>
        <end position="78"/>
    </location>
</feature>
<dbReference type="EMBL" id="GIBP01005855">
    <property type="protein sequence ID" value="NDV34824.1"/>
    <property type="molecule type" value="Transcribed_RNA"/>
</dbReference>
<proteinExistence type="predicted"/>
<keyword evidence="4 8" id="KW-0863">Zinc-finger</keyword>
<dbReference type="GO" id="GO:0061630">
    <property type="term" value="F:ubiquitin protein ligase activity"/>
    <property type="evidence" value="ECO:0007669"/>
    <property type="project" value="TreeGrafter"/>
</dbReference>
<dbReference type="PROSITE" id="PS50089">
    <property type="entry name" value="ZF_RING_2"/>
    <property type="match status" value="1"/>
</dbReference>
<dbReference type="PANTHER" id="PTHR13407:SF0">
    <property type="entry name" value="FI05221P"/>
    <property type="match status" value="1"/>
</dbReference>
<evidence type="ECO:0000256" key="9">
    <source>
        <dbReference type="SAM" id="Phobius"/>
    </source>
</evidence>
<keyword evidence="3" id="KW-0479">Metal-binding</keyword>
<evidence type="ECO:0000256" key="3">
    <source>
        <dbReference type="ARBA" id="ARBA00022723"/>
    </source>
</evidence>
<organism evidence="11">
    <name type="scientific">Arcella intermedia</name>
    <dbReference type="NCBI Taxonomy" id="1963864"/>
    <lineage>
        <taxon>Eukaryota</taxon>
        <taxon>Amoebozoa</taxon>
        <taxon>Tubulinea</taxon>
        <taxon>Elardia</taxon>
        <taxon>Arcellinida</taxon>
        <taxon>Sphaerothecina</taxon>
        <taxon>Arcellidae</taxon>
        <taxon>Arcella</taxon>
    </lineage>
</organism>
<feature type="transmembrane region" description="Helical" evidence="9">
    <location>
        <begin position="225"/>
        <end position="244"/>
    </location>
</feature>
<evidence type="ECO:0000256" key="5">
    <source>
        <dbReference type="ARBA" id="ARBA00022833"/>
    </source>
</evidence>
<feature type="transmembrane region" description="Helical" evidence="9">
    <location>
        <begin position="90"/>
        <end position="108"/>
    </location>
</feature>
<dbReference type="GO" id="GO:0000139">
    <property type="term" value="C:Golgi membrane"/>
    <property type="evidence" value="ECO:0007669"/>
    <property type="project" value="TreeGrafter"/>
</dbReference>
<comment type="subcellular location">
    <subcellularLocation>
        <location evidence="1">Membrane</location>
        <topology evidence="1">Multi-pass membrane protein</topology>
    </subcellularLocation>
</comment>
<evidence type="ECO:0000259" key="10">
    <source>
        <dbReference type="PROSITE" id="PS50089"/>
    </source>
</evidence>
<dbReference type="GO" id="GO:0036503">
    <property type="term" value="P:ERAD pathway"/>
    <property type="evidence" value="ECO:0007669"/>
    <property type="project" value="TreeGrafter"/>
</dbReference>
<evidence type="ECO:0000256" key="6">
    <source>
        <dbReference type="ARBA" id="ARBA00022989"/>
    </source>
</evidence>
<feature type="domain" description="RING-type" evidence="10">
    <location>
        <begin position="142"/>
        <end position="198"/>
    </location>
</feature>
<evidence type="ECO:0000256" key="2">
    <source>
        <dbReference type="ARBA" id="ARBA00022692"/>
    </source>
</evidence>
<dbReference type="AlphaFoldDB" id="A0A6B2LCV8"/>
<keyword evidence="6 9" id="KW-1133">Transmembrane helix</keyword>
<protein>
    <recommendedName>
        <fullName evidence="10">RING-type domain-containing protein</fullName>
    </recommendedName>
</protein>
<evidence type="ECO:0000256" key="4">
    <source>
        <dbReference type="ARBA" id="ARBA00022771"/>
    </source>
</evidence>
<reference evidence="11" key="1">
    <citation type="journal article" date="2020" name="J. Eukaryot. Microbiol.">
        <title>De novo Sequencing, Assembly and Annotation of the Transcriptome for the Free-Living Testate Amoeba Arcella intermedia.</title>
        <authorList>
            <person name="Ribeiro G.M."/>
            <person name="Porfirio-Sousa A.L."/>
            <person name="Maurer-Alcala X.X."/>
            <person name="Katz L.A."/>
            <person name="Lahr D.J.G."/>
        </authorList>
    </citation>
    <scope>NUCLEOTIDE SEQUENCE</scope>
</reference>
<accession>A0A6B2LCV8</accession>
<dbReference type="PANTHER" id="PTHR13407">
    <property type="entry name" value="RNF121 PROTEIN"/>
    <property type="match status" value="1"/>
</dbReference>
<keyword evidence="5" id="KW-0862">Zinc</keyword>
<evidence type="ECO:0000256" key="8">
    <source>
        <dbReference type="PROSITE-ProRule" id="PRU00175"/>
    </source>
</evidence>
<dbReference type="InterPro" id="IPR013083">
    <property type="entry name" value="Znf_RING/FYVE/PHD"/>
</dbReference>
<dbReference type="InterPro" id="IPR018957">
    <property type="entry name" value="Znf_C3HC4_RING-type"/>
</dbReference>
<dbReference type="InterPro" id="IPR040176">
    <property type="entry name" value="RNF121/RNF175"/>
</dbReference>
<dbReference type="SMART" id="SM00184">
    <property type="entry name" value="RING"/>
    <property type="match status" value="1"/>
</dbReference>
<dbReference type="InterPro" id="IPR001841">
    <property type="entry name" value="Znf_RING"/>
</dbReference>
<dbReference type="GO" id="GO:0008270">
    <property type="term" value="F:zinc ion binding"/>
    <property type="evidence" value="ECO:0007669"/>
    <property type="project" value="UniProtKB-KW"/>
</dbReference>